<dbReference type="EMBL" id="JAUSZI010000002">
    <property type="protein sequence ID" value="MDQ1024173.1"/>
    <property type="molecule type" value="Genomic_DNA"/>
</dbReference>
<accession>A0ABU0SKZ9</accession>
<comment type="caution">
    <text evidence="1">The sequence shown here is derived from an EMBL/GenBank/DDBJ whole genome shotgun (WGS) entry which is preliminary data.</text>
</comment>
<sequence length="42" mass="4583">MSTTCAMFEIPYSVRNFDQKISTHEVGVNVSDAFGSGRLSVT</sequence>
<keyword evidence="2" id="KW-1185">Reference proteome</keyword>
<reference evidence="1 2" key="1">
    <citation type="submission" date="2023-07" db="EMBL/GenBank/DDBJ databases">
        <title>Comparative genomics of wheat-associated soil bacteria to identify genetic determinants of phenazine resistance.</title>
        <authorList>
            <person name="Mouncey N."/>
        </authorList>
    </citation>
    <scope>NUCLEOTIDE SEQUENCE [LARGE SCALE GENOMIC DNA]</scope>
    <source>
        <strain evidence="1 2">V2I4</strain>
    </source>
</reference>
<organism evidence="1 2">
    <name type="scientific">Streptomyces umbrinus</name>
    <dbReference type="NCBI Taxonomy" id="67370"/>
    <lineage>
        <taxon>Bacteria</taxon>
        <taxon>Bacillati</taxon>
        <taxon>Actinomycetota</taxon>
        <taxon>Actinomycetes</taxon>
        <taxon>Kitasatosporales</taxon>
        <taxon>Streptomycetaceae</taxon>
        <taxon>Streptomyces</taxon>
        <taxon>Streptomyces phaeochromogenes group</taxon>
    </lineage>
</organism>
<protein>
    <submittedName>
        <fullName evidence="1">Uncharacterized protein</fullName>
    </submittedName>
</protein>
<name>A0ABU0SKZ9_9ACTN</name>
<proteinExistence type="predicted"/>
<evidence type="ECO:0000313" key="2">
    <source>
        <dbReference type="Proteomes" id="UP001230328"/>
    </source>
</evidence>
<gene>
    <name evidence="1" type="ORF">QF035_001755</name>
</gene>
<dbReference type="Proteomes" id="UP001230328">
    <property type="component" value="Unassembled WGS sequence"/>
</dbReference>
<evidence type="ECO:0000313" key="1">
    <source>
        <dbReference type="EMBL" id="MDQ1024173.1"/>
    </source>
</evidence>